<feature type="region of interest" description="Disordered" evidence="1">
    <location>
        <begin position="1"/>
        <end position="56"/>
    </location>
</feature>
<sequence>MIQVQYMKKQMTNGKYECEETGKNRDLRMNQVNDDRKNSESDQRSKPQCPASQRKD</sequence>
<organism evidence="2 3">
    <name type="scientific">Apodemus speciosus</name>
    <name type="common">Large Japanese field mouse</name>
    <dbReference type="NCBI Taxonomy" id="105296"/>
    <lineage>
        <taxon>Eukaryota</taxon>
        <taxon>Metazoa</taxon>
        <taxon>Chordata</taxon>
        <taxon>Craniata</taxon>
        <taxon>Vertebrata</taxon>
        <taxon>Euteleostomi</taxon>
        <taxon>Mammalia</taxon>
        <taxon>Eutheria</taxon>
        <taxon>Euarchontoglires</taxon>
        <taxon>Glires</taxon>
        <taxon>Rodentia</taxon>
        <taxon>Myomorpha</taxon>
        <taxon>Muroidea</taxon>
        <taxon>Muridae</taxon>
        <taxon>Murinae</taxon>
        <taxon>Apodemus</taxon>
    </lineage>
</organism>
<accession>A0ABQ0EUX7</accession>
<evidence type="ECO:0000313" key="2">
    <source>
        <dbReference type="EMBL" id="GAB1290611.1"/>
    </source>
</evidence>
<name>A0ABQ0EUX7_APOSI</name>
<keyword evidence="3" id="KW-1185">Reference proteome</keyword>
<reference evidence="2 3" key="1">
    <citation type="submission" date="2024-08" db="EMBL/GenBank/DDBJ databases">
        <title>The draft genome of Apodemus speciosus.</title>
        <authorList>
            <person name="Nabeshima K."/>
            <person name="Suzuki S."/>
            <person name="Onuma M."/>
        </authorList>
    </citation>
    <scope>NUCLEOTIDE SEQUENCE [LARGE SCALE GENOMIC DNA]</scope>
    <source>
        <strain evidence="2">IB14-021</strain>
    </source>
</reference>
<dbReference type="Proteomes" id="UP001623349">
    <property type="component" value="Unassembled WGS sequence"/>
</dbReference>
<feature type="compositionally biased region" description="Basic and acidic residues" evidence="1">
    <location>
        <begin position="16"/>
        <end position="45"/>
    </location>
</feature>
<evidence type="ECO:0000313" key="3">
    <source>
        <dbReference type="Proteomes" id="UP001623349"/>
    </source>
</evidence>
<dbReference type="EMBL" id="BAAFST010000006">
    <property type="protein sequence ID" value="GAB1290611.1"/>
    <property type="molecule type" value="Genomic_DNA"/>
</dbReference>
<evidence type="ECO:0000256" key="1">
    <source>
        <dbReference type="SAM" id="MobiDB-lite"/>
    </source>
</evidence>
<gene>
    <name evidence="2" type="ORF">APTSU1_000584100</name>
</gene>
<protein>
    <submittedName>
        <fullName evidence="2">Uncharacterized protein</fullName>
    </submittedName>
</protein>
<comment type="caution">
    <text evidence="2">The sequence shown here is derived from an EMBL/GenBank/DDBJ whole genome shotgun (WGS) entry which is preliminary data.</text>
</comment>
<proteinExistence type="predicted"/>